<proteinExistence type="predicted"/>
<dbReference type="EMBL" id="CAMPGE010030169">
    <property type="protein sequence ID" value="CAI2387677.1"/>
    <property type="molecule type" value="Genomic_DNA"/>
</dbReference>
<name>A0AAD1YDD9_EUPCR</name>
<organism evidence="2 3">
    <name type="scientific">Euplotes crassus</name>
    <dbReference type="NCBI Taxonomy" id="5936"/>
    <lineage>
        <taxon>Eukaryota</taxon>
        <taxon>Sar</taxon>
        <taxon>Alveolata</taxon>
        <taxon>Ciliophora</taxon>
        <taxon>Intramacronucleata</taxon>
        <taxon>Spirotrichea</taxon>
        <taxon>Hypotrichia</taxon>
        <taxon>Euplotida</taxon>
        <taxon>Euplotidae</taxon>
        <taxon>Moneuplotes</taxon>
    </lineage>
</organism>
<reference evidence="2" key="1">
    <citation type="submission" date="2023-07" db="EMBL/GenBank/DDBJ databases">
        <authorList>
            <consortium name="AG Swart"/>
            <person name="Singh M."/>
            <person name="Singh A."/>
            <person name="Seah K."/>
            <person name="Emmerich C."/>
        </authorList>
    </citation>
    <scope>NUCLEOTIDE SEQUENCE</scope>
    <source>
        <strain evidence="2">DP1</strain>
    </source>
</reference>
<evidence type="ECO:0000256" key="1">
    <source>
        <dbReference type="SAM" id="MobiDB-lite"/>
    </source>
</evidence>
<evidence type="ECO:0000313" key="3">
    <source>
        <dbReference type="Proteomes" id="UP001295684"/>
    </source>
</evidence>
<dbReference type="AlphaFoldDB" id="A0AAD1YDD9"/>
<protein>
    <submittedName>
        <fullName evidence="2">Uncharacterized protein</fullName>
    </submittedName>
</protein>
<comment type="caution">
    <text evidence="2">The sequence shown here is derived from an EMBL/GenBank/DDBJ whole genome shotgun (WGS) entry which is preliminary data.</text>
</comment>
<feature type="compositionally biased region" description="Polar residues" evidence="1">
    <location>
        <begin position="20"/>
        <end position="43"/>
    </location>
</feature>
<dbReference type="Proteomes" id="UP001295684">
    <property type="component" value="Unassembled WGS sequence"/>
</dbReference>
<keyword evidence="3" id="KW-1185">Reference proteome</keyword>
<evidence type="ECO:0000313" key="2">
    <source>
        <dbReference type="EMBL" id="CAI2387677.1"/>
    </source>
</evidence>
<accession>A0AAD1YDD9</accession>
<gene>
    <name evidence="2" type="ORF">ECRASSUSDP1_LOCUS29311</name>
</gene>
<sequence length="153" mass="17036">MNIPSFCDENLSEDLIDENASVSSVNTSPNLEKNMSGSPFSRKSSLDKVFEPSSKDFTLPLVECAKEESSGNSKCRYCKKMGEIKRHTNRPPTHSSKLQSDIKGLLRQVIRMKSCLCEDKNQIGLKMQSQSGHACDEVVVTMQDIKSAEEALF</sequence>
<feature type="region of interest" description="Disordered" evidence="1">
    <location>
        <begin position="18"/>
        <end position="45"/>
    </location>
</feature>